<name>A0ACC2K561_PERAE</name>
<accession>A0ACC2K561</accession>
<dbReference type="EMBL" id="CM056820">
    <property type="protein sequence ID" value="KAJ8616249.1"/>
    <property type="molecule type" value="Genomic_DNA"/>
</dbReference>
<reference evidence="1 2" key="1">
    <citation type="journal article" date="2022" name="Hortic Res">
        <title>A haplotype resolved chromosomal level avocado genome allows analysis of novel avocado genes.</title>
        <authorList>
            <person name="Nath O."/>
            <person name="Fletcher S.J."/>
            <person name="Hayward A."/>
            <person name="Shaw L.M."/>
            <person name="Masouleh A.K."/>
            <person name="Furtado A."/>
            <person name="Henry R.J."/>
            <person name="Mitter N."/>
        </authorList>
    </citation>
    <scope>NUCLEOTIDE SEQUENCE [LARGE SCALE GENOMIC DNA]</scope>
    <source>
        <strain evidence="2">cv. Hass</strain>
    </source>
</reference>
<keyword evidence="2" id="KW-1185">Reference proteome</keyword>
<organism evidence="1 2">
    <name type="scientific">Persea americana</name>
    <name type="common">Avocado</name>
    <dbReference type="NCBI Taxonomy" id="3435"/>
    <lineage>
        <taxon>Eukaryota</taxon>
        <taxon>Viridiplantae</taxon>
        <taxon>Streptophyta</taxon>
        <taxon>Embryophyta</taxon>
        <taxon>Tracheophyta</taxon>
        <taxon>Spermatophyta</taxon>
        <taxon>Magnoliopsida</taxon>
        <taxon>Magnoliidae</taxon>
        <taxon>Laurales</taxon>
        <taxon>Lauraceae</taxon>
        <taxon>Persea</taxon>
    </lineage>
</organism>
<proteinExistence type="predicted"/>
<gene>
    <name evidence="1" type="ORF">MRB53_035621</name>
</gene>
<evidence type="ECO:0000313" key="2">
    <source>
        <dbReference type="Proteomes" id="UP001234297"/>
    </source>
</evidence>
<dbReference type="Proteomes" id="UP001234297">
    <property type="component" value="Chromosome 12"/>
</dbReference>
<sequence>MAHSPTSSDLVWYTGEGWIAINKRAWATQGHINDKSEYQTPPRRTDKQSFAELRVRVVCGKKLLCFGGDFLHLLLLSLREKMVKEKRFDWNPWSLHKHNHICIKISVSLVLMGFAFRLFFSQSFGVLPVSDRPIAETHDVGEPPLPDLSLEVENPVSDRPLQEKSDVAEPAAPDVSLEVQHQDSPEKCDLFKGTWIPNPSGPIYDNESCTVVEAHQNCMKNGRPDSEYLYWRWKPQDCELPQFNSVRFLEAMRNKSWAFIGDSISRNHVQSLLCILSKVEEATEVYHDEEYRSKRWHFPSHNFTLSVIWSPFLAKAAIFEDMNGVSSSEIQLYLDILDEKWTQQYQSFDYMDLDSRPL</sequence>
<evidence type="ECO:0000313" key="1">
    <source>
        <dbReference type="EMBL" id="KAJ8616249.1"/>
    </source>
</evidence>
<comment type="caution">
    <text evidence="1">The sequence shown here is derived from an EMBL/GenBank/DDBJ whole genome shotgun (WGS) entry which is preliminary data.</text>
</comment>
<protein>
    <submittedName>
        <fullName evidence="1">Uncharacterized protein</fullName>
    </submittedName>
</protein>